<feature type="compositionally biased region" description="Low complexity" evidence="1">
    <location>
        <begin position="219"/>
        <end position="238"/>
    </location>
</feature>
<protein>
    <submittedName>
        <fullName evidence="2">Predicted protein</fullName>
    </submittedName>
</protein>
<name>D2UX55_NAEGR</name>
<dbReference type="OMA" id="HEQYNDI"/>
<dbReference type="AlphaFoldDB" id="D2UX55"/>
<feature type="compositionally biased region" description="Polar residues" evidence="1">
    <location>
        <begin position="355"/>
        <end position="364"/>
    </location>
</feature>
<sequence length="403" mass="45023">MIFVELDNQPKQNIQYEIVSPIPASSRKKQVERSTISNVATSLEFSTSSATSNDDEKVVIFEEDDDSIFDKFIETKELEKKQTISPEIPQSSAVVDKKENETPATTTTITSNQNSQPSQDSPEIDFDEDIIFSDNEEQHVEKQLFPEESAQKSQESDSMVIDDLSPLMDDILSQSNEEPVKMTDELNEALCTQAVDTLLTRDESSQKEEVTKKVDQPEQSKQSQPLSTPQKSSSQPKSSQEKKVAPVFTPKSSQERKQEQKATPKSSTQEKKVITTPKSSQEKVTTPKASQEQKASQEKKQITTPKASSQEKAITPKSSQEKKPATNENNSTNKPVKQLTPKTPISILSKVKNYKTPNPSQNPREQVAEKSKSTTKKRKRDQLSSIIAKKAIDSLSSSKKKNK</sequence>
<keyword evidence="3" id="KW-1185">Reference proteome</keyword>
<reference evidence="2 3" key="1">
    <citation type="journal article" date="2010" name="Cell">
        <title>The genome of Naegleria gruberi illuminates early eukaryotic versatility.</title>
        <authorList>
            <person name="Fritz-Laylin L.K."/>
            <person name="Prochnik S.E."/>
            <person name="Ginger M.L."/>
            <person name="Dacks J.B."/>
            <person name="Carpenter M.L."/>
            <person name="Field M.C."/>
            <person name="Kuo A."/>
            <person name="Paredez A."/>
            <person name="Chapman J."/>
            <person name="Pham J."/>
            <person name="Shu S."/>
            <person name="Neupane R."/>
            <person name="Cipriano M."/>
            <person name="Mancuso J."/>
            <person name="Tu H."/>
            <person name="Salamov A."/>
            <person name="Lindquist E."/>
            <person name="Shapiro H."/>
            <person name="Lucas S."/>
            <person name="Grigoriev I.V."/>
            <person name="Cande W.Z."/>
            <person name="Fulton C."/>
            <person name="Rokhsar D.S."/>
            <person name="Dawson S.C."/>
        </authorList>
    </citation>
    <scope>NUCLEOTIDE SEQUENCE [LARGE SCALE GENOMIC DNA]</scope>
    <source>
        <strain evidence="2 3">NEG-M</strain>
    </source>
</reference>
<feature type="region of interest" description="Disordered" evidence="1">
    <location>
        <begin position="79"/>
        <end position="185"/>
    </location>
</feature>
<proteinExistence type="predicted"/>
<evidence type="ECO:0000313" key="2">
    <source>
        <dbReference type="EMBL" id="EFC50566.1"/>
    </source>
</evidence>
<dbReference type="Proteomes" id="UP000006671">
    <property type="component" value="Unassembled WGS sequence"/>
</dbReference>
<accession>D2UX55</accession>
<feature type="compositionally biased region" description="Polar residues" evidence="1">
    <location>
        <begin position="326"/>
        <end position="343"/>
    </location>
</feature>
<feature type="compositionally biased region" description="Basic and acidic residues" evidence="1">
    <location>
        <begin position="199"/>
        <end position="218"/>
    </location>
</feature>
<dbReference type="EMBL" id="GG738845">
    <property type="protein sequence ID" value="EFC50566.1"/>
    <property type="molecule type" value="Genomic_DNA"/>
</dbReference>
<feature type="compositionally biased region" description="Basic and acidic residues" evidence="1">
    <location>
        <begin position="253"/>
        <end position="273"/>
    </location>
</feature>
<organism evidence="3">
    <name type="scientific">Naegleria gruberi</name>
    <name type="common">Amoeba</name>
    <dbReference type="NCBI Taxonomy" id="5762"/>
    <lineage>
        <taxon>Eukaryota</taxon>
        <taxon>Discoba</taxon>
        <taxon>Heterolobosea</taxon>
        <taxon>Tetramitia</taxon>
        <taxon>Eutetramitia</taxon>
        <taxon>Vahlkampfiidae</taxon>
        <taxon>Naegleria</taxon>
    </lineage>
</organism>
<feature type="compositionally biased region" description="Acidic residues" evidence="1">
    <location>
        <begin position="122"/>
        <end position="135"/>
    </location>
</feature>
<feature type="region of interest" description="Disordered" evidence="1">
    <location>
        <begin position="197"/>
        <end position="403"/>
    </location>
</feature>
<feature type="compositionally biased region" description="Polar residues" evidence="1">
    <location>
        <begin position="302"/>
        <end position="318"/>
    </location>
</feature>
<feature type="compositionally biased region" description="Polar residues" evidence="1">
    <location>
        <begin position="83"/>
        <end position="93"/>
    </location>
</feature>
<gene>
    <name evidence="2" type="ORF">NAEGRDRAFT_61642</name>
</gene>
<evidence type="ECO:0000313" key="3">
    <source>
        <dbReference type="Proteomes" id="UP000006671"/>
    </source>
</evidence>
<feature type="compositionally biased region" description="Low complexity" evidence="1">
    <location>
        <begin position="102"/>
        <end position="121"/>
    </location>
</feature>
<evidence type="ECO:0000256" key="1">
    <source>
        <dbReference type="SAM" id="MobiDB-lite"/>
    </source>
</evidence>
<dbReference type="GeneID" id="8863682"/>
<dbReference type="VEuPathDB" id="AmoebaDB:NAEGRDRAFT_61642"/>
<feature type="compositionally biased region" description="Basic and acidic residues" evidence="1">
    <location>
        <begin position="136"/>
        <end position="145"/>
    </location>
</feature>
<dbReference type="InParanoid" id="D2UX55"/>
<dbReference type="OrthoDB" id="10422579at2759"/>
<dbReference type="RefSeq" id="XP_002683310.1">
    <property type="nucleotide sequence ID" value="XM_002683264.1"/>
</dbReference>
<dbReference type="KEGG" id="ngr:NAEGRDRAFT_61642"/>